<dbReference type="EMBL" id="CAJVCH010023386">
    <property type="protein sequence ID" value="CAG7694640.1"/>
    <property type="molecule type" value="Genomic_DNA"/>
</dbReference>
<dbReference type="AlphaFoldDB" id="A0A8J2JT48"/>
<protein>
    <submittedName>
        <fullName evidence="1">Uncharacterized protein</fullName>
    </submittedName>
</protein>
<dbReference type="Proteomes" id="UP000708208">
    <property type="component" value="Unassembled WGS sequence"/>
</dbReference>
<sequence>MGNKFMAMQPSLNVNPMMALPYTNVWDMKFGCCRELKARAHEVSDLGDGWTDWCKSHLLLGKANQPLLGLNKA</sequence>
<reference evidence="1" key="1">
    <citation type="submission" date="2021-06" db="EMBL/GenBank/DDBJ databases">
        <authorList>
            <person name="Hodson N. C."/>
            <person name="Mongue J. A."/>
            <person name="Jaron S. K."/>
        </authorList>
    </citation>
    <scope>NUCLEOTIDE SEQUENCE</scope>
</reference>
<gene>
    <name evidence="1" type="ORF">AFUS01_LOCUS3833</name>
</gene>
<accession>A0A8J2JT48</accession>
<proteinExistence type="predicted"/>
<name>A0A8J2JT48_9HEXA</name>
<keyword evidence="2" id="KW-1185">Reference proteome</keyword>
<comment type="caution">
    <text evidence="1">The sequence shown here is derived from an EMBL/GenBank/DDBJ whole genome shotgun (WGS) entry which is preliminary data.</text>
</comment>
<evidence type="ECO:0000313" key="1">
    <source>
        <dbReference type="EMBL" id="CAG7694640.1"/>
    </source>
</evidence>
<evidence type="ECO:0000313" key="2">
    <source>
        <dbReference type="Proteomes" id="UP000708208"/>
    </source>
</evidence>
<organism evidence="1 2">
    <name type="scientific">Allacma fusca</name>
    <dbReference type="NCBI Taxonomy" id="39272"/>
    <lineage>
        <taxon>Eukaryota</taxon>
        <taxon>Metazoa</taxon>
        <taxon>Ecdysozoa</taxon>
        <taxon>Arthropoda</taxon>
        <taxon>Hexapoda</taxon>
        <taxon>Collembola</taxon>
        <taxon>Symphypleona</taxon>
        <taxon>Sminthuridae</taxon>
        <taxon>Allacma</taxon>
    </lineage>
</organism>